<dbReference type="GeneID" id="87106383"/>
<dbReference type="InterPro" id="IPR039910">
    <property type="entry name" value="D15-like"/>
</dbReference>
<dbReference type="PANTHER" id="PTHR12815:SF18">
    <property type="entry name" value="SORTING AND ASSEMBLY MACHINERY COMPONENT 50 HOMOLOG"/>
    <property type="match status" value="1"/>
</dbReference>
<evidence type="ECO:0000313" key="6">
    <source>
        <dbReference type="EMBL" id="AFK06256.1"/>
    </source>
</evidence>
<dbReference type="STRING" id="660470.Theba_0533"/>
<keyword evidence="2" id="KW-1134">Transmembrane beta strand</keyword>
<keyword evidence="4" id="KW-0472">Membrane</keyword>
<dbReference type="Gene3D" id="3.10.20.310">
    <property type="entry name" value="membrane protein fhac"/>
    <property type="match status" value="3"/>
</dbReference>
<protein>
    <submittedName>
        <fullName evidence="6">Outer membrane protein/protective antigen OMA87</fullName>
    </submittedName>
</protein>
<reference evidence="6 7" key="1">
    <citation type="journal article" date="2012" name="Genome Biol. Evol.">
        <title>Genome Sequence of the Mesophilic Thermotogales Bacterium Mesotoga prima MesG1.Ag.4.2 Reveals the Largest Thermotogales Genome To Date.</title>
        <authorList>
            <person name="Zhaxybayeva O."/>
            <person name="Swithers K.S."/>
            <person name="Foght J."/>
            <person name="Green A.G."/>
            <person name="Bruce D."/>
            <person name="Detter C."/>
            <person name="Han S."/>
            <person name="Teshima H."/>
            <person name="Han J."/>
            <person name="Woyke T."/>
            <person name="Pitluck S."/>
            <person name="Nolan M."/>
            <person name="Ivanova N."/>
            <person name="Pati A."/>
            <person name="Land M.L."/>
            <person name="Dlutek M."/>
            <person name="Doolittle W.F."/>
            <person name="Noll K.M."/>
            <person name="Nesbo C.L."/>
        </authorList>
    </citation>
    <scope>NUCLEOTIDE SEQUENCE [LARGE SCALE GENOMIC DNA]</scope>
    <source>
        <strain evidence="7">mesG1.Ag.4.2</strain>
    </source>
</reference>
<keyword evidence="7" id="KW-1185">Reference proteome</keyword>
<dbReference type="Pfam" id="PF07244">
    <property type="entry name" value="POTRA"/>
    <property type="match status" value="3"/>
</dbReference>
<evidence type="ECO:0000256" key="2">
    <source>
        <dbReference type="ARBA" id="ARBA00022452"/>
    </source>
</evidence>
<evidence type="ECO:0000313" key="7">
    <source>
        <dbReference type="Proteomes" id="UP000002881"/>
    </source>
</evidence>
<dbReference type="Pfam" id="PF01103">
    <property type="entry name" value="Omp85"/>
    <property type="match status" value="1"/>
</dbReference>
<evidence type="ECO:0000256" key="3">
    <source>
        <dbReference type="ARBA" id="ARBA00022692"/>
    </source>
</evidence>
<evidence type="ECO:0000256" key="1">
    <source>
        <dbReference type="ARBA" id="ARBA00004370"/>
    </source>
</evidence>
<dbReference type="EMBL" id="CP003532">
    <property type="protein sequence ID" value="AFK06256.1"/>
    <property type="molecule type" value="Genomic_DNA"/>
</dbReference>
<organism evidence="6 7">
    <name type="scientific">Mesotoga prima MesG1.Ag.4.2</name>
    <dbReference type="NCBI Taxonomy" id="660470"/>
    <lineage>
        <taxon>Bacteria</taxon>
        <taxon>Thermotogati</taxon>
        <taxon>Thermotogota</taxon>
        <taxon>Thermotogae</taxon>
        <taxon>Kosmotogales</taxon>
        <taxon>Kosmotogaceae</taxon>
        <taxon>Mesotoga</taxon>
    </lineage>
</organism>
<dbReference type="InterPro" id="IPR034746">
    <property type="entry name" value="POTRA"/>
</dbReference>
<evidence type="ECO:0000256" key="4">
    <source>
        <dbReference type="ARBA" id="ARBA00023136"/>
    </source>
</evidence>
<dbReference type="GO" id="GO:0019867">
    <property type="term" value="C:outer membrane"/>
    <property type="evidence" value="ECO:0007669"/>
    <property type="project" value="InterPro"/>
</dbReference>
<accession>I2F2V3</accession>
<dbReference type="eggNOG" id="COG4775">
    <property type="taxonomic scope" value="Bacteria"/>
</dbReference>
<dbReference type="PANTHER" id="PTHR12815">
    <property type="entry name" value="SORTING AND ASSEMBLY MACHINERY SAMM50 PROTEIN FAMILY MEMBER"/>
    <property type="match status" value="1"/>
</dbReference>
<dbReference type="InterPro" id="IPR000184">
    <property type="entry name" value="Bac_surfAg_D15"/>
</dbReference>
<dbReference type="RefSeq" id="WP_014730363.1">
    <property type="nucleotide sequence ID" value="NC_017934.1"/>
</dbReference>
<keyword evidence="3" id="KW-0812">Transmembrane</keyword>
<dbReference type="InterPro" id="IPR010827">
    <property type="entry name" value="BamA/TamA_POTRA"/>
</dbReference>
<evidence type="ECO:0000259" key="5">
    <source>
        <dbReference type="PROSITE" id="PS51779"/>
    </source>
</evidence>
<dbReference type="PROSITE" id="PS51779">
    <property type="entry name" value="POTRA"/>
    <property type="match status" value="1"/>
</dbReference>
<sequence precursor="true">MSVRRLFLILVLVLVSGSVFAVIVPSRITVLDNRVISDGEVLEILDIQRGKEISDSELSEALERVRNSGYFSDVYYSFDESSGLLKIQVVEYPVVDVEVVFDGPKIVEPDVLESVSVIESGKPADPSTLIYDIPLTQEAMMSKLVENGYIEPFVEVEWETDKSREDVFSGNIKDRVKVTFTVKVSFLWEVSIEAPLSDESKAFLSSKLQIDCLKKYYDTSFLVRWINSKKKYVPKLDDINMMVQTVYSTYYANSSGQWGFDDETYQAMILTLNNALRNARQVTLPEEVKESRALSMSIAFAPVEYVKEEFDLRSVFIEGNVNLQKGEILRETGLTEGQRVDNEVAMRSIQAVQDLYTERGYPFIRIEPVIDEKIGFFSIKITEPLVRDITVEFDGPKKTQDYLIVDKIVIQKGNVLSLDELRNTYAFLNNTGYFSKVDIAPVPVGEDALDVSITLQETDKNNKIGGGGGWQNGLNLYLDLGLLNVWGYGQNISTTLSVTLPMPNNKEVIVTDGATETTTRRPAFDATIGYSVPKVGGTKLDLDTAFKFKFSGFTTTNDSTDTIVTKSSQETEFLFSLTPIYNISPGQKVGFTAGYEYIMSESQVSTETKTATEVDTGSLSENFDGIFTGLSYELSTRDDLYRPTMGSEYLAGLTVRGLFGKDNEPFISGYAEYRNFMSIGDPVLGFRVRTQQLFPLSPNGVFRSYLLTPDTFVRVRGSQSIGQNAYGVTVGSAQLRYPLTPEASSIPLDIVGFGDLLFYRKTPGGDLIGGNFLADFGLCIDISIPMIGLVRLGYGYNTFLAEQNSGAGEPYYGTPFFGFGAAF</sequence>
<dbReference type="KEGG" id="mpg:Theba_0533"/>
<dbReference type="AlphaFoldDB" id="I2F2V3"/>
<dbReference type="Gene3D" id="2.40.160.50">
    <property type="entry name" value="membrane protein fhac: a member of the omp85/tpsb transporter family"/>
    <property type="match status" value="1"/>
</dbReference>
<name>I2F2V3_9BACT</name>
<comment type="subcellular location">
    <subcellularLocation>
        <location evidence="1">Membrane</location>
    </subcellularLocation>
</comment>
<dbReference type="HOGENOM" id="CLU_343828_0_0_0"/>
<proteinExistence type="predicted"/>
<dbReference type="Proteomes" id="UP000002881">
    <property type="component" value="Chromosome"/>
</dbReference>
<feature type="domain" description="POTRA" evidence="5">
    <location>
        <begin position="23"/>
        <end position="92"/>
    </location>
</feature>
<gene>
    <name evidence="6" type="ORF">Theba_0533</name>
</gene>